<proteinExistence type="predicted"/>
<name>A0A382MBY5_9ZZZZ</name>
<feature type="non-terminal residue" evidence="2">
    <location>
        <position position="1"/>
    </location>
</feature>
<dbReference type="EMBL" id="UINC01092631">
    <property type="protein sequence ID" value="SVC46379.1"/>
    <property type="molecule type" value="Genomic_DNA"/>
</dbReference>
<organism evidence="2">
    <name type="scientific">marine metagenome</name>
    <dbReference type="NCBI Taxonomy" id="408172"/>
    <lineage>
        <taxon>unclassified sequences</taxon>
        <taxon>metagenomes</taxon>
        <taxon>ecological metagenomes</taxon>
    </lineage>
</organism>
<evidence type="ECO:0000259" key="1">
    <source>
        <dbReference type="Pfam" id="PF09359"/>
    </source>
</evidence>
<protein>
    <recommendedName>
        <fullName evidence="1">VTC domain-containing protein</fullName>
    </recommendedName>
</protein>
<dbReference type="AlphaFoldDB" id="A0A382MBY5"/>
<dbReference type="Pfam" id="PF09359">
    <property type="entry name" value="VTC"/>
    <property type="match status" value="1"/>
</dbReference>
<sequence>MSFRIEEKLYIKSEHILDFKEFLTKRSAKQLYKPRLIKSLYFDDLNFNMYNDSIEGVVPRKKIRI</sequence>
<dbReference type="GO" id="GO:0006799">
    <property type="term" value="P:polyphosphate biosynthetic process"/>
    <property type="evidence" value="ECO:0007669"/>
    <property type="project" value="UniProtKB-ARBA"/>
</dbReference>
<evidence type="ECO:0000313" key="2">
    <source>
        <dbReference type="EMBL" id="SVC46379.1"/>
    </source>
</evidence>
<dbReference type="InterPro" id="IPR042267">
    <property type="entry name" value="VTC_sf"/>
</dbReference>
<dbReference type="Gene3D" id="3.20.100.30">
    <property type="entry name" value="VTC, catalytic tunnel domain"/>
    <property type="match status" value="1"/>
</dbReference>
<gene>
    <name evidence="2" type="ORF">METZ01_LOCUS299233</name>
</gene>
<accession>A0A382MBY5</accession>
<feature type="domain" description="VTC" evidence="1">
    <location>
        <begin position="3"/>
        <end position="65"/>
    </location>
</feature>
<reference evidence="2" key="1">
    <citation type="submission" date="2018-05" db="EMBL/GenBank/DDBJ databases">
        <authorList>
            <person name="Lanie J.A."/>
            <person name="Ng W.-L."/>
            <person name="Kazmierczak K.M."/>
            <person name="Andrzejewski T.M."/>
            <person name="Davidsen T.M."/>
            <person name="Wayne K.J."/>
            <person name="Tettelin H."/>
            <person name="Glass J.I."/>
            <person name="Rusch D."/>
            <person name="Podicherti R."/>
            <person name="Tsui H.-C.T."/>
            <person name="Winkler M.E."/>
        </authorList>
    </citation>
    <scope>NUCLEOTIDE SEQUENCE</scope>
</reference>
<feature type="non-terminal residue" evidence="2">
    <location>
        <position position="65"/>
    </location>
</feature>
<dbReference type="InterPro" id="IPR018966">
    <property type="entry name" value="VTC_domain"/>
</dbReference>